<dbReference type="Gene3D" id="3.30.420.10">
    <property type="entry name" value="Ribonuclease H-like superfamily/Ribonuclease H"/>
    <property type="match status" value="1"/>
</dbReference>
<dbReference type="EMBL" id="KK114398">
    <property type="protein sequence ID" value="KFM62355.1"/>
    <property type="molecule type" value="Genomic_DNA"/>
</dbReference>
<reference evidence="1 2" key="1">
    <citation type="submission" date="2013-11" db="EMBL/GenBank/DDBJ databases">
        <title>Genome sequencing of Stegodyphus mimosarum.</title>
        <authorList>
            <person name="Bechsgaard J."/>
        </authorList>
    </citation>
    <scope>NUCLEOTIDE SEQUENCE [LARGE SCALE GENOMIC DNA]</scope>
</reference>
<organism evidence="1 2">
    <name type="scientific">Stegodyphus mimosarum</name>
    <name type="common">African social velvet spider</name>
    <dbReference type="NCBI Taxonomy" id="407821"/>
    <lineage>
        <taxon>Eukaryota</taxon>
        <taxon>Metazoa</taxon>
        <taxon>Ecdysozoa</taxon>
        <taxon>Arthropoda</taxon>
        <taxon>Chelicerata</taxon>
        <taxon>Arachnida</taxon>
        <taxon>Araneae</taxon>
        <taxon>Araneomorphae</taxon>
        <taxon>Entelegynae</taxon>
        <taxon>Eresoidea</taxon>
        <taxon>Eresidae</taxon>
        <taxon>Stegodyphus</taxon>
    </lineage>
</organism>
<sequence length="79" mass="8964">MCMEWPAQSLDLNPIKHIWDALGRCLAALNPPLQILATLVTALQKQWLSHPMKLIDCIIESITHHCMCCISSRADHIPY</sequence>
<protein>
    <submittedName>
        <fullName evidence="1">Transposable element Tcb1 transposase</fullName>
    </submittedName>
</protein>
<proteinExistence type="predicted"/>
<dbReference type="Proteomes" id="UP000054359">
    <property type="component" value="Unassembled WGS sequence"/>
</dbReference>
<evidence type="ECO:0000313" key="1">
    <source>
        <dbReference type="EMBL" id="KFM62355.1"/>
    </source>
</evidence>
<name>A0A087TB66_STEMI</name>
<dbReference type="OrthoDB" id="6368480at2759"/>
<feature type="non-terminal residue" evidence="1">
    <location>
        <position position="79"/>
    </location>
</feature>
<keyword evidence="2" id="KW-1185">Reference proteome</keyword>
<dbReference type="InterPro" id="IPR036397">
    <property type="entry name" value="RNaseH_sf"/>
</dbReference>
<accession>A0A087TB66</accession>
<gene>
    <name evidence="1" type="ORF">X975_12312</name>
</gene>
<evidence type="ECO:0000313" key="2">
    <source>
        <dbReference type="Proteomes" id="UP000054359"/>
    </source>
</evidence>
<dbReference type="AlphaFoldDB" id="A0A087TB66"/>
<dbReference type="GO" id="GO:0003676">
    <property type="term" value="F:nucleic acid binding"/>
    <property type="evidence" value="ECO:0007669"/>
    <property type="project" value="InterPro"/>
</dbReference>